<dbReference type="InterPro" id="IPR004360">
    <property type="entry name" value="Glyas_Fos-R_dOase_dom"/>
</dbReference>
<comment type="caution">
    <text evidence="2">The sequence shown here is derived from an EMBL/GenBank/DDBJ whole genome shotgun (WGS) entry which is preliminary data.</text>
</comment>
<keyword evidence="3" id="KW-1185">Reference proteome</keyword>
<dbReference type="EMBL" id="JAAQPH010000001">
    <property type="protein sequence ID" value="NIA67374.1"/>
    <property type="molecule type" value="Genomic_DNA"/>
</dbReference>
<dbReference type="Gene3D" id="3.10.180.10">
    <property type="entry name" value="2,3-Dihydroxybiphenyl 1,2-Dioxygenase, domain 1"/>
    <property type="match status" value="1"/>
</dbReference>
<name>A0A967C2V7_9PROT</name>
<evidence type="ECO:0000259" key="1">
    <source>
        <dbReference type="PROSITE" id="PS51819"/>
    </source>
</evidence>
<sequence length="145" mass="16331">MRLQLALNVPDIDQAVAYYSKLFGVTPHKRRDGYANFAIEAPPLKLVLFEQPDAGERLNHLGVEVLDRELLGRNLQRLTDAGILEEVQRDETCCHATQDKVWSRAPDGTRWEWYRITDDNPAPARETLGGVCCARKEATEDIGLG</sequence>
<evidence type="ECO:0000313" key="2">
    <source>
        <dbReference type="EMBL" id="NIA67374.1"/>
    </source>
</evidence>
<dbReference type="SUPFAM" id="SSF54593">
    <property type="entry name" value="Glyoxalase/Bleomycin resistance protein/Dihydroxybiphenyl dioxygenase"/>
    <property type="match status" value="1"/>
</dbReference>
<protein>
    <submittedName>
        <fullName evidence="2">Glyoxalase/bleomycin resistance/dioxygenase family protein</fullName>
    </submittedName>
</protein>
<dbReference type="NCBIfam" id="NF041414">
    <property type="entry name" value="ArsI_CadI_VOC"/>
    <property type="match status" value="1"/>
</dbReference>
<dbReference type="AlphaFoldDB" id="A0A967C2V7"/>
<dbReference type="InterPro" id="IPR029068">
    <property type="entry name" value="Glyas_Bleomycin-R_OHBP_Dase"/>
</dbReference>
<evidence type="ECO:0000313" key="3">
    <source>
        <dbReference type="Proteomes" id="UP000761264"/>
    </source>
</evidence>
<feature type="domain" description="VOC" evidence="1">
    <location>
        <begin position="1"/>
        <end position="116"/>
    </location>
</feature>
<accession>A0A967C2V7</accession>
<reference evidence="2" key="1">
    <citation type="submission" date="2020-03" db="EMBL/GenBank/DDBJ databases">
        <title>Genome of Pelagibius litoralis DSM 21314T.</title>
        <authorList>
            <person name="Wang G."/>
        </authorList>
    </citation>
    <scope>NUCLEOTIDE SEQUENCE</scope>
    <source>
        <strain evidence="2">DSM 21314</strain>
    </source>
</reference>
<dbReference type="PANTHER" id="PTHR41294:SF1">
    <property type="entry name" value="CADMIUM-INDUCED PROTEIN CADI"/>
    <property type="match status" value="1"/>
</dbReference>
<dbReference type="Proteomes" id="UP000761264">
    <property type="component" value="Unassembled WGS sequence"/>
</dbReference>
<proteinExistence type="predicted"/>
<dbReference type="RefSeq" id="WP_167220812.1">
    <property type="nucleotide sequence ID" value="NZ_JAAQPH010000001.1"/>
</dbReference>
<dbReference type="InterPro" id="IPR037523">
    <property type="entry name" value="VOC_core"/>
</dbReference>
<dbReference type="Pfam" id="PF00903">
    <property type="entry name" value="Glyoxalase"/>
    <property type="match status" value="1"/>
</dbReference>
<dbReference type="InterPro" id="IPR049789">
    <property type="entry name" value="ArsI/CadI-like"/>
</dbReference>
<dbReference type="InterPro" id="IPR052393">
    <property type="entry name" value="Cadmium-induced_rsp"/>
</dbReference>
<dbReference type="PANTHER" id="PTHR41294">
    <property type="entry name" value="CADMIUM-INDUCED PROTEIN CADI"/>
    <property type="match status" value="1"/>
</dbReference>
<organism evidence="2 3">
    <name type="scientific">Pelagibius litoralis</name>
    <dbReference type="NCBI Taxonomy" id="374515"/>
    <lineage>
        <taxon>Bacteria</taxon>
        <taxon>Pseudomonadati</taxon>
        <taxon>Pseudomonadota</taxon>
        <taxon>Alphaproteobacteria</taxon>
        <taxon>Rhodospirillales</taxon>
        <taxon>Rhodovibrionaceae</taxon>
        <taxon>Pelagibius</taxon>
    </lineage>
</organism>
<dbReference type="GO" id="GO:0046686">
    <property type="term" value="P:response to cadmium ion"/>
    <property type="evidence" value="ECO:0007669"/>
    <property type="project" value="TreeGrafter"/>
</dbReference>
<dbReference type="PROSITE" id="PS51819">
    <property type="entry name" value="VOC"/>
    <property type="match status" value="1"/>
</dbReference>
<gene>
    <name evidence="2" type="ORF">HBA54_02075</name>
</gene>